<gene>
    <name evidence="1" type="ORF">Arace01_00009</name>
</gene>
<proteinExistence type="predicted"/>
<organism evidence="1">
    <name type="scientific">Pseudomonas phage Arace01</name>
    <dbReference type="NCBI Taxonomy" id="3138526"/>
    <lineage>
        <taxon>Viruses</taxon>
    </lineage>
</organism>
<protein>
    <submittedName>
        <fullName evidence="1">Uncharacterized protein</fullName>
    </submittedName>
</protein>
<name>A0AAU6VZ66_9VIRU</name>
<evidence type="ECO:0000313" key="1">
    <source>
        <dbReference type="EMBL" id="XAI69677.1"/>
    </source>
</evidence>
<accession>A0AAU6VZ66</accession>
<sequence>MKLSSQIKGAVTKLANAQEADAFKGCGDPADYPIIEKRLKDAKLKLEILLKKVDCLEAYHEHAVSK</sequence>
<dbReference type="EMBL" id="PP179312">
    <property type="protein sequence ID" value="XAI69677.1"/>
    <property type="molecule type" value="Genomic_DNA"/>
</dbReference>
<reference evidence="1" key="1">
    <citation type="journal article" date="2024" name="J. Gen. Virol.">
        <title>Novel phages of Pseudomonas syringae unveil numerous potential auxiliary metabolic genes.</title>
        <authorList>
            <person name="Feltin C."/>
            <person name="Garneau J.R."/>
            <person name="Morris C.E."/>
            <person name="Berard A."/>
            <person name="Torres-Barcelo C."/>
        </authorList>
    </citation>
    <scope>NUCLEOTIDE SEQUENCE</scope>
</reference>